<keyword evidence="4 6" id="KW-0472">Membrane</keyword>
<feature type="transmembrane region" description="Helical" evidence="6">
    <location>
        <begin position="204"/>
        <end position="227"/>
    </location>
</feature>
<keyword evidence="10" id="KW-1185">Reference proteome</keyword>
<dbReference type="Proteomes" id="UP000235786">
    <property type="component" value="Unassembled WGS sequence"/>
</dbReference>
<sequence>MPSSTASLAPQATRGPNGYFPSPYSADPLTGDLRTTLLPVAIMALVSFLSTVGLSCVITYRMVYWRKYYRVYPGYNQYLLLIFNLVLADCQQSIAFLTSFHWIAKNGILAPTAACFIQGWLVQVGDVGSGIWVLSIAIHTWFSVVKGRQVEYFRFCCCLVGIWVFVLVLAIIGPISYPKTYFVNTGAWCWINPDYTKYRLGLHYFWILFSQFGSVVIYTYIFCLLRYRIKQVHPASRSASSEKISRAARLMVLYPIAYVALSLPLPAGRLAVWSGANVSLTFYCVGATLMTSCGFVDTILYTLTRRVLIREIDDAALSGTFSTAGRTVARHTVVVGDDGVAMTPGKRARKTQQGTFPSDSTEDIWNIVKTDSFEVRSDVVHQERASASSSREEYR</sequence>
<feature type="transmembrane region" description="Helical" evidence="6">
    <location>
        <begin position="78"/>
        <end position="104"/>
    </location>
</feature>
<protein>
    <recommendedName>
        <fullName evidence="11">G-protein coupled receptors family 2 profile 2 domain-containing protein</fullName>
    </recommendedName>
</protein>
<dbReference type="PANTHER" id="PTHR23112">
    <property type="entry name" value="G PROTEIN-COUPLED RECEPTOR 157-RELATED"/>
    <property type="match status" value="1"/>
</dbReference>
<dbReference type="EMBL" id="KZ613964">
    <property type="protein sequence ID" value="PMD30931.1"/>
    <property type="molecule type" value="Genomic_DNA"/>
</dbReference>
<comment type="subcellular location">
    <subcellularLocation>
        <location evidence="1">Membrane</location>
        <topology evidence="1">Multi-pass membrane protein</topology>
    </subcellularLocation>
</comment>
<feature type="transmembrane region" description="Helical" evidence="6">
    <location>
        <begin position="280"/>
        <end position="303"/>
    </location>
</feature>
<dbReference type="Pfam" id="PF11710">
    <property type="entry name" value="Git3"/>
    <property type="match status" value="1"/>
</dbReference>
<gene>
    <name evidence="9" type="ORF">L207DRAFT_472871</name>
</gene>
<dbReference type="OrthoDB" id="100006at2759"/>
<evidence type="ECO:0000256" key="5">
    <source>
        <dbReference type="SAM" id="MobiDB-lite"/>
    </source>
</evidence>
<feature type="transmembrane region" description="Helical" evidence="6">
    <location>
        <begin position="248"/>
        <end position="268"/>
    </location>
</feature>
<dbReference type="GO" id="GO:0007189">
    <property type="term" value="P:adenylate cyclase-activating G protein-coupled receptor signaling pathway"/>
    <property type="evidence" value="ECO:0007669"/>
    <property type="project" value="TreeGrafter"/>
</dbReference>
<dbReference type="STRING" id="1149755.A0A2J6QXF1"/>
<evidence type="ECO:0000256" key="2">
    <source>
        <dbReference type="ARBA" id="ARBA00022692"/>
    </source>
</evidence>
<evidence type="ECO:0000313" key="9">
    <source>
        <dbReference type="EMBL" id="PMD30931.1"/>
    </source>
</evidence>
<feature type="domain" description="Glucose receptor Git3-like N-terminal" evidence="7">
    <location>
        <begin position="80"/>
        <end position="231"/>
    </location>
</feature>
<reference evidence="9 10" key="1">
    <citation type="submission" date="2016-04" db="EMBL/GenBank/DDBJ databases">
        <title>A degradative enzymes factory behind the ericoid mycorrhizal symbiosis.</title>
        <authorList>
            <consortium name="DOE Joint Genome Institute"/>
            <person name="Martino E."/>
            <person name="Morin E."/>
            <person name="Grelet G."/>
            <person name="Kuo A."/>
            <person name="Kohler A."/>
            <person name="Daghino S."/>
            <person name="Barry K."/>
            <person name="Choi C."/>
            <person name="Cichocki N."/>
            <person name="Clum A."/>
            <person name="Copeland A."/>
            <person name="Hainaut M."/>
            <person name="Haridas S."/>
            <person name="Labutti K."/>
            <person name="Lindquist E."/>
            <person name="Lipzen A."/>
            <person name="Khouja H.-R."/>
            <person name="Murat C."/>
            <person name="Ohm R."/>
            <person name="Olson A."/>
            <person name="Spatafora J."/>
            <person name="Veneault-Fourrey C."/>
            <person name="Henrissat B."/>
            <person name="Grigoriev I."/>
            <person name="Martin F."/>
            <person name="Perotto S."/>
        </authorList>
    </citation>
    <scope>NUCLEOTIDE SEQUENCE [LARGE SCALE GENOMIC DNA]</scope>
    <source>
        <strain evidence="9 10">F</strain>
    </source>
</reference>
<feature type="domain" description="G protein-coupled receptor GPR1/2/3 C-terminal" evidence="8">
    <location>
        <begin position="240"/>
        <end position="306"/>
    </location>
</feature>
<evidence type="ECO:0008006" key="11">
    <source>
        <dbReference type="Google" id="ProtNLM"/>
    </source>
</evidence>
<dbReference type="SUPFAM" id="SSF81321">
    <property type="entry name" value="Family A G protein-coupled receptor-like"/>
    <property type="match status" value="1"/>
</dbReference>
<evidence type="ECO:0000259" key="8">
    <source>
        <dbReference type="Pfam" id="PF11970"/>
    </source>
</evidence>
<feature type="transmembrane region" description="Helical" evidence="6">
    <location>
        <begin position="152"/>
        <end position="175"/>
    </location>
</feature>
<accession>A0A2J6QXF1</accession>
<organism evidence="9 10">
    <name type="scientific">Hyaloscypha variabilis (strain UAMH 11265 / GT02V1 / F)</name>
    <name type="common">Meliniomyces variabilis</name>
    <dbReference type="NCBI Taxonomy" id="1149755"/>
    <lineage>
        <taxon>Eukaryota</taxon>
        <taxon>Fungi</taxon>
        <taxon>Dikarya</taxon>
        <taxon>Ascomycota</taxon>
        <taxon>Pezizomycotina</taxon>
        <taxon>Leotiomycetes</taxon>
        <taxon>Helotiales</taxon>
        <taxon>Hyaloscyphaceae</taxon>
        <taxon>Hyaloscypha</taxon>
        <taxon>Hyaloscypha variabilis</taxon>
    </lineage>
</organism>
<dbReference type="PANTHER" id="PTHR23112:SF37">
    <property type="entry name" value="G PROTEIN-COUPLED RECEPTOR GPR1"/>
    <property type="match status" value="1"/>
</dbReference>
<dbReference type="Gene3D" id="1.20.1070.10">
    <property type="entry name" value="Rhodopsin 7-helix transmembrane proteins"/>
    <property type="match status" value="1"/>
</dbReference>
<keyword evidence="3 6" id="KW-1133">Transmembrane helix</keyword>
<evidence type="ECO:0000259" key="7">
    <source>
        <dbReference type="Pfam" id="PF11710"/>
    </source>
</evidence>
<evidence type="ECO:0000256" key="4">
    <source>
        <dbReference type="ARBA" id="ARBA00023136"/>
    </source>
</evidence>
<dbReference type="AlphaFoldDB" id="A0A2J6QXF1"/>
<dbReference type="InterPro" id="IPR023041">
    <property type="entry name" value="Glucose_rcpt_Git3-like_N"/>
</dbReference>
<dbReference type="GO" id="GO:0005886">
    <property type="term" value="C:plasma membrane"/>
    <property type="evidence" value="ECO:0007669"/>
    <property type="project" value="TreeGrafter"/>
</dbReference>
<evidence type="ECO:0000256" key="6">
    <source>
        <dbReference type="SAM" id="Phobius"/>
    </source>
</evidence>
<dbReference type="InterPro" id="IPR022596">
    <property type="entry name" value="GPR1/2/3_C"/>
</dbReference>
<keyword evidence="2 6" id="KW-0812">Transmembrane</keyword>
<feature type="region of interest" description="Disordered" evidence="5">
    <location>
        <begin position="1"/>
        <end position="20"/>
    </location>
</feature>
<evidence type="ECO:0000256" key="1">
    <source>
        <dbReference type="ARBA" id="ARBA00004141"/>
    </source>
</evidence>
<evidence type="ECO:0000256" key="3">
    <source>
        <dbReference type="ARBA" id="ARBA00022989"/>
    </source>
</evidence>
<proteinExistence type="predicted"/>
<feature type="compositionally biased region" description="Polar residues" evidence="5">
    <location>
        <begin position="1"/>
        <end position="10"/>
    </location>
</feature>
<name>A0A2J6QXF1_HYAVF</name>
<dbReference type="GO" id="GO:0004930">
    <property type="term" value="F:G protein-coupled receptor activity"/>
    <property type="evidence" value="ECO:0007669"/>
    <property type="project" value="TreeGrafter"/>
</dbReference>
<feature type="transmembrane region" description="Helical" evidence="6">
    <location>
        <begin position="37"/>
        <end position="58"/>
    </location>
</feature>
<dbReference type="Pfam" id="PF11970">
    <property type="entry name" value="GPR_Gpa2_C"/>
    <property type="match status" value="1"/>
</dbReference>
<feature type="transmembrane region" description="Helical" evidence="6">
    <location>
        <begin position="124"/>
        <end position="145"/>
    </location>
</feature>
<evidence type="ECO:0000313" key="10">
    <source>
        <dbReference type="Proteomes" id="UP000235786"/>
    </source>
</evidence>